<feature type="compositionally biased region" description="Basic and acidic residues" evidence="1">
    <location>
        <begin position="68"/>
        <end position="79"/>
    </location>
</feature>
<protein>
    <submittedName>
        <fullName evidence="3">Uncharacterized protein</fullName>
    </submittedName>
</protein>
<keyword evidence="2" id="KW-0812">Transmembrane</keyword>
<keyword evidence="2" id="KW-1133">Transmembrane helix</keyword>
<accession>A0A7S1AF13</accession>
<gene>
    <name evidence="3" type="ORF">NSCI0253_LOCUS26520</name>
</gene>
<name>A0A7S1AF13_NOCSC</name>
<organism evidence="3">
    <name type="scientific">Noctiluca scintillans</name>
    <name type="common">Sea sparkle</name>
    <name type="synonym">Red tide dinoflagellate</name>
    <dbReference type="NCBI Taxonomy" id="2966"/>
    <lineage>
        <taxon>Eukaryota</taxon>
        <taxon>Sar</taxon>
        <taxon>Alveolata</taxon>
        <taxon>Dinophyceae</taxon>
        <taxon>Noctilucales</taxon>
        <taxon>Noctilucaceae</taxon>
        <taxon>Noctiluca</taxon>
    </lineage>
</organism>
<evidence type="ECO:0000313" key="3">
    <source>
        <dbReference type="EMBL" id="CAD8852170.1"/>
    </source>
</evidence>
<feature type="region of interest" description="Disordered" evidence="1">
    <location>
        <begin position="46"/>
        <end position="136"/>
    </location>
</feature>
<keyword evidence="2" id="KW-0472">Membrane</keyword>
<reference evidence="3" key="1">
    <citation type="submission" date="2021-01" db="EMBL/GenBank/DDBJ databases">
        <authorList>
            <person name="Corre E."/>
            <person name="Pelletier E."/>
            <person name="Niang G."/>
            <person name="Scheremetjew M."/>
            <person name="Finn R."/>
            <person name="Kale V."/>
            <person name="Holt S."/>
            <person name="Cochrane G."/>
            <person name="Meng A."/>
            <person name="Brown T."/>
            <person name="Cohen L."/>
        </authorList>
    </citation>
    <scope>NUCLEOTIDE SEQUENCE</scope>
</reference>
<sequence>MQRSRGKSAKRTRGSLPVGQVTLFVIILGVGLVSVAVTLTLVQMTDSSSADRDFLPRSGSLLTEMEAEVERRARHEPKSAHHKPSVGSGTSRAPVEDAVSDGKQPPTHWTVARNQIQDTRRRWPAATREPRDGRRT</sequence>
<dbReference type="EMBL" id="HBFQ01037545">
    <property type="protein sequence ID" value="CAD8852170.1"/>
    <property type="molecule type" value="Transcribed_RNA"/>
</dbReference>
<dbReference type="AlphaFoldDB" id="A0A7S1AF13"/>
<evidence type="ECO:0000256" key="2">
    <source>
        <dbReference type="SAM" id="Phobius"/>
    </source>
</evidence>
<proteinExistence type="predicted"/>
<feature type="transmembrane region" description="Helical" evidence="2">
    <location>
        <begin position="21"/>
        <end position="42"/>
    </location>
</feature>
<evidence type="ECO:0000256" key="1">
    <source>
        <dbReference type="SAM" id="MobiDB-lite"/>
    </source>
</evidence>